<dbReference type="Pfam" id="PF07690">
    <property type="entry name" value="MFS_1"/>
    <property type="match status" value="2"/>
</dbReference>
<dbReference type="InterPro" id="IPR011701">
    <property type="entry name" value="MFS"/>
</dbReference>
<dbReference type="GO" id="GO:0022857">
    <property type="term" value="F:transmembrane transporter activity"/>
    <property type="evidence" value="ECO:0007669"/>
    <property type="project" value="InterPro"/>
</dbReference>
<proteinExistence type="predicted"/>
<comment type="subcellular location">
    <subcellularLocation>
        <location evidence="1">Cell membrane</location>
        <topology evidence="1">Multi-pass membrane protein</topology>
    </subcellularLocation>
</comment>
<dbReference type="PANTHER" id="PTHR43124:SF3">
    <property type="entry name" value="CHLORAMPHENICOL EFFLUX PUMP RV0191"/>
    <property type="match status" value="1"/>
</dbReference>
<feature type="transmembrane region" description="Helical" evidence="6">
    <location>
        <begin position="133"/>
        <end position="152"/>
    </location>
</feature>
<keyword evidence="5 6" id="KW-0472">Membrane</keyword>
<evidence type="ECO:0000256" key="6">
    <source>
        <dbReference type="SAM" id="Phobius"/>
    </source>
</evidence>
<feature type="transmembrane region" description="Helical" evidence="6">
    <location>
        <begin position="75"/>
        <end position="93"/>
    </location>
</feature>
<feature type="transmembrane region" description="Helical" evidence="6">
    <location>
        <begin position="164"/>
        <end position="183"/>
    </location>
</feature>
<reference evidence="8 9" key="1">
    <citation type="submission" date="2016-11" db="EMBL/GenBank/DDBJ databases">
        <authorList>
            <person name="Jaros S."/>
            <person name="Januszkiewicz K."/>
            <person name="Wedrychowicz H."/>
        </authorList>
    </citation>
    <scope>NUCLEOTIDE SEQUENCE [LARGE SCALE GENOMIC DNA]</scope>
    <source>
        <strain evidence="8">NVI 5450</strain>
    </source>
</reference>
<dbReference type="AlphaFoldDB" id="A0A1L0ANU9"/>
<evidence type="ECO:0000256" key="1">
    <source>
        <dbReference type="ARBA" id="ARBA00004651"/>
    </source>
</evidence>
<organism evidence="8 9">
    <name type="scientific">Moritella viscosa</name>
    <dbReference type="NCBI Taxonomy" id="80854"/>
    <lineage>
        <taxon>Bacteria</taxon>
        <taxon>Pseudomonadati</taxon>
        <taxon>Pseudomonadota</taxon>
        <taxon>Gammaproteobacteria</taxon>
        <taxon>Alteromonadales</taxon>
        <taxon>Moritellaceae</taxon>
        <taxon>Moritella</taxon>
    </lineage>
</organism>
<feature type="transmembrane region" description="Helical" evidence="6">
    <location>
        <begin position="99"/>
        <end position="121"/>
    </location>
</feature>
<dbReference type="OrthoDB" id="8708623at2"/>
<feature type="transmembrane region" description="Helical" evidence="6">
    <location>
        <begin position="204"/>
        <end position="226"/>
    </location>
</feature>
<dbReference type="Gene3D" id="1.20.1250.20">
    <property type="entry name" value="MFS general substrate transporter like domains"/>
    <property type="match status" value="1"/>
</dbReference>
<evidence type="ECO:0000256" key="3">
    <source>
        <dbReference type="ARBA" id="ARBA00022692"/>
    </source>
</evidence>
<sequence length="400" mass="44143">MSTYKSNTLMKICLLLGCSLLVMGNAAIGPSLTQINQVFNDPFYVSLLMTLPAIGVVLSAPFVDKLMRLVGEKNALLVGLFIYGAAGSSGLWLNSIYALLYFRLLFGVGIAICMTVINHIIGSAFQGKSRTDFISFQSIAVNLGGVVFVLLSGSLAEYNWRFPFSLYLLSFVILIMSAKAITIPTHRDDEIKKRLTGSDIKRVFPSYVMGLIGMLFYYMILINLPFTLVSSLSLTSRMIGIVMTGMSVLSVIVAYLFRHMLSTLGERWLLVICFSCYAIALTLLALTQFEWRAYVTIVFSGIGFGLLLPTLSHMIMSLSTAVLRARLMSGFVMSYFLGQALSAFVLQLNMLLPEGLVFLIFAMIAAITACLCARFLDIKEPKEEALKVRENDVCFGKNFS</sequence>
<dbReference type="PANTHER" id="PTHR43124">
    <property type="entry name" value="PURINE EFFLUX PUMP PBUE"/>
    <property type="match status" value="1"/>
</dbReference>
<name>A0A1L0ANU9_9GAMM</name>
<feature type="domain" description="Major facilitator superfamily (MFS) profile" evidence="7">
    <location>
        <begin position="10"/>
        <end position="380"/>
    </location>
</feature>
<feature type="transmembrane region" description="Helical" evidence="6">
    <location>
        <begin position="238"/>
        <end position="257"/>
    </location>
</feature>
<dbReference type="PROSITE" id="PS50850">
    <property type="entry name" value="MFS"/>
    <property type="match status" value="1"/>
</dbReference>
<protein>
    <submittedName>
        <fullName evidence="8">Permease MFS family</fullName>
    </submittedName>
</protein>
<dbReference type="SUPFAM" id="SSF103473">
    <property type="entry name" value="MFS general substrate transporter"/>
    <property type="match status" value="1"/>
</dbReference>
<feature type="transmembrane region" description="Helical" evidence="6">
    <location>
        <begin position="356"/>
        <end position="376"/>
    </location>
</feature>
<evidence type="ECO:0000256" key="4">
    <source>
        <dbReference type="ARBA" id="ARBA00022989"/>
    </source>
</evidence>
<evidence type="ECO:0000313" key="9">
    <source>
        <dbReference type="Proteomes" id="UP000183794"/>
    </source>
</evidence>
<evidence type="ECO:0000256" key="5">
    <source>
        <dbReference type="ARBA" id="ARBA00023136"/>
    </source>
</evidence>
<feature type="transmembrane region" description="Helical" evidence="6">
    <location>
        <begin position="293"/>
        <end position="315"/>
    </location>
</feature>
<keyword evidence="4 6" id="KW-1133">Transmembrane helix</keyword>
<evidence type="ECO:0000259" key="7">
    <source>
        <dbReference type="PROSITE" id="PS50850"/>
    </source>
</evidence>
<accession>A0A1L0ANU9</accession>
<dbReference type="CDD" id="cd17473">
    <property type="entry name" value="MFS_arabinose_efflux_permease_like"/>
    <property type="match status" value="1"/>
</dbReference>
<feature type="transmembrane region" description="Helical" evidence="6">
    <location>
        <begin position="43"/>
        <end position="63"/>
    </location>
</feature>
<dbReference type="InterPro" id="IPR036259">
    <property type="entry name" value="MFS_trans_sf"/>
</dbReference>
<dbReference type="InterPro" id="IPR020846">
    <property type="entry name" value="MFS_dom"/>
</dbReference>
<evidence type="ECO:0000313" key="8">
    <source>
        <dbReference type="EMBL" id="SGY89397.1"/>
    </source>
</evidence>
<feature type="transmembrane region" description="Helical" evidence="6">
    <location>
        <begin position="327"/>
        <end position="350"/>
    </location>
</feature>
<keyword evidence="3 6" id="KW-0812">Transmembrane</keyword>
<dbReference type="EMBL" id="FPLD01000036">
    <property type="protein sequence ID" value="SGY89397.1"/>
    <property type="molecule type" value="Genomic_DNA"/>
</dbReference>
<dbReference type="InterPro" id="IPR050189">
    <property type="entry name" value="MFS_Efflux_Transporters"/>
</dbReference>
<gene>
    <name evidence="8" type="ORF">NVI5450_0988</name>
</gene>
<dbReference type="RefSeq" id="WP_075518033.1">
    <property type="nucleotide sequence ID" value="NZ_FPLD01000036.1"/>
</dbReference>
<feature type="transmembrane region" description="Helical" evidence="6">
    <location>
        <begin position="269"/>
        <end position="287"/>
    </location>
</feature>
<dbReference type="GO" id="GO:0005886">
    <property type="term" value="C:plasma membrane"/>
    <property type="evidence" value="ECO:0007669"/>
    <property type="project" value="UniProtKB-SubCell"/>
</dbReference>
<keyword evidence="2" id="KW-1003">Cell membrane</keyword>
<dbReference type="Proteomes" id="UP000183794">
    <property type="component" value="Unassembled WGS sequence"/>
</dbReference>
<evidence type="ECO:0000256" key="2">
    <source>
        <dbReference type="ARBA" id="ARBA00022475"/>
    </source>
</evidence>